<name>A0ABD1F109_HYPHA</name>
<dbReference type="AlphaFoldDB" id="A0ABD1F109"/>
<organism evidence="2 3">
    <name type="scientific">Hypothenemus hampei</name>
    <name type="common">Coffee berry borer</name>
    <dbReference type="NCBI Taxonomy" id="57062"/>
    <lineage>
        <taxon>Eukaryota</taxon>
        <taxon>Metazoa</taxon>
        <taxon>Ecdysozoa</taxon>
        <taxon>Arthropoda</taxon>
        <taxon>Hexapoda</taxon>
        <taxon>Insecta</taxon>
        <taxon>Pterygota</taxon>
        <taxon>Neoptera</taxon>
        <taxon>Endopterygota</taxon>
        <taxon>Coleoptera</taxon>
        <taxon>Polyphaga</taxon>
        <taxon>Cucujiformia</taxon>
        <taxon>Curculionidae</taxon>
        <taxon>Scolytinae</taxon>
        <taxon>Hypothenemus</taxon>
    </lineage>
</organism>
<sequence>MTKLGFITGTSSETKNVPNIMNDVKNLAMKPSAKCVCAVTRTLVYTFILSNSKSNIAITSKSKRCGSDSENQRVSSAKCPNHGLKQRQRFSDGSSTQGESELNRNT</sequence>
<evidence type="ECO:0000313" key="2">
    <source>
        <dbReference type="EMBL" id="KAL1508932.1"/>
    </source>
</evidence>
<accession>A0ABD1F109</accession>
<feature type="compositionally biased region" description="Polar residues" evidence="1">
    <location>
        <begin position="91"/>
        <end position="106"/>
    </location>
</feature>
<keyword evidence="3" id="KW-1185">Reference proteome</keyword>
<comment type="caution">
    <text evidence="2">The sequence shown here is derived from an EMBL/GenBank/DDBJ whole genome shotgun (WGS) entry which is preliminary data.</text>
</comment>
<gene>
    <name evidence="2" type="ORF">ABEB36_003749</name>
</gene>
<proteinExistence type="predicted"/>
<reference evidence="2 3" key="1">
    <citation type="submission" date="2024-05" db="EMBL/GenBank/DDBJ databases">
        <title>Genetic variation in Jamaican populations of the coffee berry borer (Hypothenemus hampei).</title>
        <authorList>
            <person name="Errbii M."/>
            <person name="Myrie A."/>
        </authorList>
    </citation>
    <scope>NUCLEOTIDE SEQUENCE [LARGE SCALE GENOMIC DNA]</scope>
    <source>
        <strain evidence="2">JA-Hopewell-2020-01-JO</strain>
        <tissue evidence="2">Whole body</tissue>
    </source>
</reference>
<dbReference type="Proteomes" id="UP001566132">
    <property type="component" value="Unassembled WGS sequence"/>
</dbReference>
<evidence type="ECO:0000313" key="3">
    <source>
        <dbReference type="Proteomes" id="UP001566132"/>
    </source>
</evidence>
<dbReference type="EMBL" id="JBDJPC010000003">
    <property type="protein sequence ID" value="KAL1508932.1"/>
    <property type="molecule type" value="Genomic_DNA"/>
</dbReference>
<evidence type="ECO:0000256" key="1">
    <source>
        <dbReference type="SAM" id="MobiDB-lite"/>
    </source>
</evidence>
<protein>
    <submittedName>
        <fullName evidence="2">Uncharacterized protein</fullName>
    </submittedName>
</protein>
<feature type="region of interest" description="Disordered" evidence="1">
    <location>
        <begin position="60"/>
        <end position="106"/>
    </location>
</feature>